<feature type="transmembrane region" description="Helical" evidence="8">
    <location>
        <begin position="295"/>
        <end position="314"/>
    </location>
</feature>
<dbReference type="Gene3D" id="1.20.1250.20">
    <property type="entry name" value="MFS general substrate transporter like domains"/>
    <property type="match status" value="1"/>
</dbReference>
<feature type="domain" description="Major facilitator superfamily (MFS) profile" evidence="9">
    <location>
        <begin position="37"/>
        <end position="533"/>
    </location>
</feature>
<dbReference type="FunFam" id="1.20.1720.10:FF:000016">
    <property type="entry name" value="EmrB/QacA family drug resistance transporter"/>
    <property type="match status" value="1"/>
</dbReference>
<dbReference type="OrthoDB" id="9816041at2"/>
<dbReference type="PROSITE" id="PS50850">
    <property type="entry name" value="MFS"/>
    <property type="match status" value="1"/>
</dbReference>
<evidence type="ECO:0000256" key="2">
    <source>
        <dbReference type="ARBA" id="ARBA00008537"/>
    </source>
</evidence>
<dbReference type="Proteomes" id="UP000008206">
    <property type="component" value="Chromosome"/>
</dbReference>
<feature type="transmembrane region" description="Helical" evidence="8">
    <location>
        <begin position="326"/>
        <end position="346"/>
    </location>
</feature>
<dbReference type="InterPro" id="IPR036259">
    <property type="entry name" value="MFS_trans_sf"/>
</dbReference>
<dbReference type="NCBIfam" id="TIGR00711">
    <property type="entry name" value="efflux_EmrB"/>
    <property type="match status" value="1"/>
</dbReference>
<sequence>MKQDQNNSQKIEQTGGPNEFRTATAIPEKIPLKTWIGLFGVVLGAFMAVLDIQITNASLKDIQAALGATLEEGSWISTAYLVAEIVVIPLSGWLSQVFSLRLYLLVNAALFTFFSICCAWANSLNMMIVARALQGFTGGVLIPLAFSYILTHLPPKKQPIGLAMFAITATFAPSIGPTLGGWLTDNYGWQYVFYLNLIPGLLLITIVWYALDKQPLKLWMLPQGDWGGIIAMAIGLGCLQVVLEEGNRKDWFGSELIVNLSIFAAVFLSIFFWLELTQSRPFINLRLILRRNFGLSAIINVALGLGLYGSVYILPLYLAQIQGYNAMQIGEVIMWLGLPQLFIVPFVPKLMQKIDSRFMIAVGVSLFAVSCLMNSTMTHDTGIDELRWSQLVRAMGQPLIIVPLSSIATANIEPEQAGSASGLFNMMRNLGGSMGIAFLATILTRREQFHSNRLVDSVSVYDPQTRARIDQLTQYFVSKGSDLATAGQQALASIDNAVRREAYVMAFNDCFYFMGITLLLSGIAIFFLKKSKGGGAAGAH</sequence>
<gene>
    <name evidence="10" type="ordered locus">Cyan7822_3342</name>
</gene>
<protein>
    <submittedName>
        <fullName evidence="10">Drug resistance transporter, EmrB/QacA subfamily</fullName>
    </submittedName>
</protein>
<feature type="transmembrane region" description="Helical" evidence="8">
    <location>
        <begin position="35"/>
        <end position="54"/>
    </location>
</feature>
<dbReference type="SUPFAM" id="SSF103473">
    <property type="entry name" value="MFS general substrate transporter"/>
    <property type="match status" value="1"/>
</dbReference>
<evidence type="ECO:0000256" key="6">
    <source>
        <dbReference type="ARBA" id="ARBA00022989"/>
    </source>
</evidence>
<accession>E0UDH9</accession>
<feature type="transmembrane region" description="Helical" evidence="8">
    <location>
        <begin position="255"/>
        <end position="274"/>
    </location>
</feature>
<dbReference type="HOGENOM" id="CLU_000960_28_0_3"/>
<comment type="similarity">
    <text evidence="2">Belongs to the major facilitator superfamily. EmrB family.</text>
</comment>
<feature type="transmembrane region" description="Helical" evidence="8">
    <location>
        <begin position="102"/>
        <end position="122"/>
    </location>
</feature>
<evidence type="ECO:0000313" key="11">
    <source>
        <dbReference type="Proteomes" id="UP000008206"/>
    </source>
</evidence>
<evidence type="ECO:0000256" key="4">
    <source>
        <dbReference type="ARBA" id="ARBA00022475"/>
    </source>
</evidence>
<evidence type="ECO:0000313" key="10">
    <source>
        <dbReference type="EMBL" id="ADN15292.1"/>
    </source>
</evidence>
<evidence type="ECO:0000256" key="5">
    <source>
        <dbReference type="ARBA" id="ARBA00022692"/>
    </source>
</evidence>
<proteinExistence type="inferred from homology"/>
<keyword evidence="3" id="KW-0813">Transport</keyword>
<dbReference type="EMBL" id="CP002198">
    <property type="protein sequence ID" value="ADN15292.1"/>
    <property type="molecule type" value="Genomic_DNA"/>
</dbReference>
<keyword evidence="11" id="KW-1185">Reference proteome</keyword>
<dbReference type="Gene3D" id="1.20.1720.10">
    <property type="entry name" value="Multidrug resistance protein D"/>
    <property type="match status" value="1"/>
</dbReference>
<feature type="transmembrane region" description="Helical" evidence="8">
    <location>
        <begin position="223"/>
        <end position="243"/>
    </location>
</feature>
<feature type="transmembrane region" description="Helical" evidence="8">
    <location>
        <begin position="189"/>
        <end position="211"/>
    </location>
</feature>
<dbReference type="InterPro" id="IPR004638">
    <property type="entry name" value="EmrB-like"/>
</dbReference>
<evidence type="ECO:0000256" key="7">
    <source>
        <dbReference type="ARBA" id="ARBA00023136"/>
    </source>
</evidence>
<dbReference type="RefSeq" id="WP_013323361.1">
    <property type="nucleotide sequence ID" value="NC_014501.1"/>
</dbReference>
<keyword evidence="6 8" id="KW-1133">Transmembrane helix</keyword>
<dbReference type="Pfam" id="PF07690">
    <property type="entry name" value="MFS_1"/>
    <property type="match status" value="1"/>
</dbReference>
<dbReference type="InterPro" id="IPR020846">
    <property type="entry name" value="MFS_dom"/>
</dbReference>
<dbReference type="eggNOG" id="COG0477">
    <property type="taxonomic scope" value="Bacteria"/>
</dbReference>
<dbReference type="GO" id="GO:0022857">
    <property type="term" value="F:transmembrane transporter activity"/>
    <property type="evidence" value="ECO:0007669"/>
    <property type="project" value="InterPro"/>
</dbReference>
<dbReference type="PANTHER" id="PTHR42718:SF9">
    <property type="entry name" value="MAJOR FACILITATOR SUPERFAMILY MULTIDRUG TRANSPORTER MFSC"/>
    <property type="match status" value="1"/>
</dbReference>
<keyword evidence="7 8" id="KW-0472">Membrane</keyword>
<dbReference type="KEGG" id="cyj:Cyan7822_3342"/>
<dbReference type="CDD" id="cd17503">
    <property type="entry name" value="MFS_LmrB_MDR_like"/>
    <property type="match status" value="1"/>
</dbReference>
<dbReference type="AlphaFoldDB" id="E0UDH9"/>
<reference evidence="11" key="1">
    <citation type="journal article" date="2011" name="MBio">
        <title>Novel metabolic attributes of the genus Cyanothece, comprising a group of unicellular nitrogen-fixing Cyanobacteria.</title>
        <authorList>
            <person name="Bandyopadhyay A."/>
            <person name="Elvitigala T."/>
            <person name="Welsh E."/>
            <person name="Stockel J."/>
            <person name="Liberton M."/>
            <person name="Min H."/>
            <person name="Sherman L.A."/>
            <person name="Pakrasi H.B."/>
        </authorList>
    </citation>
    <scope>NUCLEOTIDE SEQUENCE [LARGE SCALE GENOMIC DNA]</scope>
    <source>
        <strain evidence="11">PCC 7822</strain>
    </source>
</reference>
<name>E0UDH9_GLOV7</name>
<comment type="subcellular location">
    <subcellularLocation>
        <location evidence="1">Cell membrane</location>
        <topology evidence="1">Multi-pass membrane protein</topology>
    </subcellularLocation>
</comment>
<evidence type="ECO:0000256" key="1">
    <source>
        <dbReference type="ARBA" id="ARBA00004651"/>
    </source>
</evidence>
<dbReference type="STRING" id="497965.Cyan7822_3342"/>
<dbReference type="InterPro" id="IPR011701">
    <property type="entry name" value="MFS"/>
</dbReference>
<evidence type="ECO:0000256" key="8">
    <source>
        <dbReference type="SAM" id="Phobius"/>
    </source>
</evidence>
<organism evidence="10 11">
    <name type="scientific">Gloeothece verrucosa (strain PCC 7822)</name>
    <name type="common">Cyanothece sp. (strain PCC 7822)</name>
    <dbReference type="NCBI Taxonomy" id="497965"/>
    <lineage>
        <taxon>Bacteria</taxon>
        <taxon>Bacillati</taxon>
        <taxon>Cyanobacteriota</taxon>
        <taxon>Cyanophyceae</taxon>
        <taxon>Oscillatoriophycideae</taxon>
        <taxon>Chroococcales</taxon>
        <taxon>Aphanothecaceae</taxon>
        <taxon>Gloeothece</taxon>
        <taxon>Gloeothece verrucosa</taxon>
    </lineage>
</organism>
<feature type="transmembrane region" description="Helical" evidence="8">
    <location>
        <begin position="128"/>
        <end position="150"/>
    </location>
</feature>
<dbReference type="GO" id="GO:0005886">
    <property type="term" value="C:plasma membrane"/>
    <property type="evidence" value="ECO:0007669"/>
    <property type="project" value="UniProtKB-SubCell"/>
</dbReference>
<keyword evidence="5 8" id="KW-0812">Transmembrane</keyword>
<evidence type="ECO:0000259" key="9">
    <source>
        <dbReference type="PROSITE" id="PS50850"/>
    </source>
</evidence>
<dbReference type="PANTHER" id="PTHR42718">
    <property type="entry name" value="MAJOR FACILITATOR SUPERFAMILY MULTIDRUG TRANSPORTER MFSC"/>
    <property type="match status" value="1"/>
</dbReference>
<feature type="transmembrane region" description="Helical" evidence="8">
    <location>
        <begin position="358"/>
        <end position="377"/>
    </location>
</feature>
<feature type="transmembrane region" description="Helical" evidence="8">
    <location>
        <begin position="162"/>
        <end position="183"/>
    </location>
</feature>
<feature type="transmembrane region" description="Helical" evidence="8">
    <location>
        <begin position="510"/>
        <end position="528"/>
    </location>
</feature>
<keyword evidence="4" id="KW-1003">Cell membrane</keyword>
<evidence type="ECO:0000256" key="3">
    <source>
        <dbReference type="ARBA" id="ARBA00022448"/>
    </source>
</evidence>